<dbReference type="RefSeq" id="WP_119546828.1">
    <property type="nucleotide sequence ID" value="NZ_QXIR01000012.1"/>
</dbReference>
<dbReference type="Proteomes" id="UP000265801">
    <property type="component" value="Unassembled WGS sequence"/>
</dbReference>
<evidence type="ECO:0008006" key="5">
    <source>
        <dbReference type="Google" id="ProtNLM"/>
    </source>
</evidence>
<evidence type="ECO:0000256" key="2">
    <source>
        <dbReference type="SAM" id="Phobius"/>
    </source>
</evidence>
<keyword evidence="2" id="KW-1133">Transmembrane helix</keyword>
<gene>
    <name evidence="3" type="ORF">D3H55_10295</name>
</gene>
<keyword evidence="4" id="KW-1185">Reference proteome</keyword>
<comment type="caution">
    <text evidence="3">The sequence shown here is derived from an EMBL/GenBank/DDBJ whole genome shotgun (WGS) entry which is preliminary data.</text>
</comment>
<dbReference type="AlphaFoldDB" id="A0A3A1QYS8"/>
<evidence type="ECO:0000313" key="3">
    <source>
        <dbReference type="EMBL" id="RIW33981.1"/>
    </source>
</evidence>
<proteinExistence type="predicted"/>
<dbReference type="OrthoDB" id="2879219at2"/>
<feature type="region of interest" description="Disordered" evidence="1">
    <location>
        <begin position="118"/>
        <end position="145"/>
    </location>
</feature>
<feature type="transmembrane region" description="Helical" evidence="2">
    <location>
        <begin position="73"/>
        <end position="91"/>
    </location>
</feature>
<reference evidence="3 4" key="1">
    <citation type="submission" date="2018-09" db="EMBL/GenBank/DDBJ databases">
        <title>Bacillus saliacetes sp. nov., isolated from Thai shrimp paste (Ka-pi).</title>
        <authorList>
            <person name="Daroonpunt R."/>
            <person name="Tanasupawat S."/>
            <person name="Yiamsombut S."/>
        </authorList>
    </citation>
    <scope>NUCLEOTIDE SEQUENCE [LARGE SCALE GENOMIC DNA]</scope>
    <source>
        <strain evidence="3 4">SKP7-4</strain>
    </source>
</reference>
<keyword evidence="2" id="KW-0472">Membrane</keyword>
<accession>A0A3A1QYS8</accession>
<feature type="transmembrane region" description="Helical" evidence="2">
    <location>
        <begin position="6"/>
        <end position="25"/>
    </location>
</feature>
<feature type="compositionally biased region" description="Polar residues" evidence="1">
    <location>
        <begin position="118"/>
        <end position="130"/>
    </location>
</feature>
<evidence type="ECO:0000256" key="1">
    <source>
        <dbReference type="SAM" id="MobiDB-lite"/>
    </source>
</evidence>
<name>A0A3A1QYS8_9BACI</name>
<evidence type="ECO:0000313" key="4">
    <source>
        <dbReference type="Proteomes" id="UP000265801"/>
    </source>
</evidence>
<organism evidence="3 4">
    <name type="scientific">Bacillus salacetis</name>
    <dbReference type="NCBI Taxonomy" id="2315464"/>
    <lineage>
        <taxon>Bacteria</taxon>
        <taxon>Bacillati</taxon>
        <taxon>Bacillota</taxon>
        <taxon>Bacilli</taxon>
        <taxon>Bacillales</taxon>
        <taxon>Bacillaceae</taxon>
        <taxon>Bacillus</taxon>
    </lineage>
</organism>
<protein>
    <recommendedName>
        <fullName evidence="5">DUF4257 domain-containing protein</fullName>
    </recommendedName>
</protein>
<keyword evidence="2" id="KW-0812">Transmembrane</keyword>
<sequence length="145" mass="15941">MSLIELILLPMLMGGIGGLGHILVFKGGRFTFPRILVDEDGEKHYVFGSSKDIIIGVLAGYLSVLPVVETVPVWYVIYISLLSGIGGSSVITRKIEQNLERTKSEYIQELSKYQLETTSSIGGPSKNNNEVKPVGEVQEREENNS</sequence>
<dbReference type="EMBL" id="QXIR01000012">
    <property type="protein sequence ID" value="RIW33981.1"/>
    <property type="molecule type" value="Genomic_DNA"/>
</dbReference>